<dbReference type="PANTHER" id="PTHR36220">
    <property type="entry name" value="UNNAMED PRODUCT"/>
    <property type="match status" value="1"/>
</dbReference>
<evidence type="ECO:0000256" key="3">
    <source>
        <dbReference type="ARBA" id="ARBA00022837"/>
    </source>
</evidence>
<proteinExistence type="predicted"/>
<feature type="domain" description="Calx-beta" evidence="5">
    <location>
        <begin position="3406"/>
        <end position="3451"/>
    </location>
</feature>
<keyword evidence="1" id="KW-0732">Signal</keyword>
<dbReference type="InterPro" id="IPR013517">
    <property type="entry name" value="FG-GAP"/>
</dbReference>
<dbReference type="OrthoDB" id="188207at2759"/>
<name>A0A024GQ07_9STRA</name>
<evidence type="ECO:0000256" key="2">
    <source>
        <dbReference type="ARBA" id="ARBA00022737"/>
    </source>
</evidence>
<dbReference type="InterPro" id="IPR013519">
    <property type="entry name" value="Int_alpha_beta-p"/>
</dbReference>
<evidence type="ECO:0000313" key="7">
    <source>
        <dbReference type="Proteomes" id="UP000053237"/>
    </source>
</evidence>
<dbReference type="Gene3D" id="2.60.40.2030">
    <property type="match status" value="1"/>
</dbReference>
<dbReference type="Proteomes" id="UP000053237">
    <property type="component" value="Unassembled WGS sequence"/>
</dbReference>
<dbReference type="EMBL" id="CAIX01000249">
    <property type="protein sequence ID" value="CCI48825.1"/>
    <property type="molecule type" value="Genomic_DNA"/>
</dbReference>
<evidence type="ECO:0000259" key="5">
    <source>
        <dbReference type="Pfam" id="PF03160"/>
    </source>
</evidence>
<dbReference type="InterPro" id="IPR028994">
    <property type="entry name" value="Integrin_alpha_N"/>
</dbReference>
<keyword evidence="7" id="KW-1185">Reference proteome</keyword>
<dbReference type="Pfam" id="PF14312">
    <property type="entry name" value="FG-GAP_2"/>
    <property type="match status" value="3"/>
</dbReference>
<organism evidence="6 7">
    <name type="scientific">Albugo candida</name>
    <dbReference type="NCBI Taxonomy" id="65357"/>
    <lineage>
        <taxon>Eukaryota</taxon>
        <taxon>Sar</taxon>
        <taxon>Stramenopiles</taxon>
        <taxon>Oomycota</taxon>
        <taxon>Peronosporomycetes</taxon>
        <taxon>Albuginales</taxon>
        <taxon>Albuginaceae</taxon>
        <taxon>Albugo</taxon>
    </lineage>
</organism>
<dbReference type="Gene3D" id="2.130.10.130">
    <property type="entry name" value="Integrin alpha, N-terminal"/>
    <property type="match status" value="1"/>
</dbReference>
<feature type="domain" description="Calx-beta" evidence="5">
    <location>
        <begin position="3472"/>
        <end position="3509"/>
    </location>
</feature>
<reference evidence="6 7" key="1">
    <citation type="submission" date="2012-05" db="EMBL/GenBank/DDBJ databases">
        <title>Recombination and specialization in a pathogen metapopulation.</title>
        <authorList>
            <person name="Gardiner A."/>
            <person name="Kemen E."/>
            <person name="Schultz-Larsen T."/>
            <person name="MacLean D."/>
            <person name="Van Oosterhout C."/>
            <person name="Jones J.D.G."/>
        </authorList>
    </citation>
    <scope>NUCLEOTIDE SEQUENCE [LARGE SCALE GENOMIC DNA]</scope>
    <source>
        <strain evidence="6 7">Ac Nc2</strain>
    </source>
</reference>
<dbReference type="InterPro" id="IPR038081">
    <property type="entry name" value="CalX-like_sf"/>
</dbReference>
<dbReference type="InParanoid" id="A0A024GQ07"/>
<gene>
    <name evidence="6" type="ORF">BN9_100240</name>
</gene>
<dbReference type="InterPro" id="IPR003644">
    <property type="entry name" value="Calx_beta"/>
</dbReference>
<keyword evidence="3" id="KW-0106">Calcium</keyword>
<evidence type="ECO:0000256" key="1">
    <source>
        <dbReference type="ARBA" id="ARBA00022729"/>
    </source>
</evidence>
<comment type="caution">
    <text evidence="6">The sequence shown here is derived from an EMBL/GenBank/DDBJ whole genome shotgun (WGS) entry which is preliminary data.</text>
</comment>
<protein>
    <recommendedName>
        <fullName evidence="5">Calx-beta domain-containing protein</fullName>
    </recommendedName>
</protein>
<keyword evidence="2" id="KW-0677">Repeat</keyword>
<dbReference type="GO" id="GO:0016020">
    <property type="term" value="C:membrane"/>
    <property type="evidence" value="ECO:0007669"/>
    <property type="project" value="InterPro"/>
</dbReference>
<dbReference type="SMART" id="SM00191">
    <property type="entry name" value="Int_alpha"/>
    <property type="match status" value="5"/>
</dbReference>
<evidence type="ECO:0000256" key="4">
    <source>
        <dbReference type="ARBA" id="ARBA00023180"/>
    </source>
</evidence>
<evidence type="ECO:0000313" key="6">
    <source>
        <dbReference type="EMBL" id="CCI48825.1"/>
    </source>
</evidence>
<sequence length="3542" mass="387696">MTAGEIYTSAVIVHLVDEKNTFMTTINSGFVSLSLKSAEPSSAVLKPEHNSYPIVNGIAQCGNFVIDKAGKDYRLSIYSALHNSITETTVFEVRVGPAYKLLLDSDSVSAFGGTAFHPQPIISVVDRGGNIVQEITASVRVELSQSTSRGQLLPTANVMANVSNGRARFSGLYITAAGCFYRMRYTIDHYLVGGSIVETKPLCVQPGQGRILQVIQSPSAAIGGCAFSTQPVLKVTDAGGNVPDDEAQNLVRISLSPNPYNGKIQPEAFSTAKVQRGLAVFRNLNIDKAGSNYTLSFALYKTNDTGDLMETSISILSPGFDVAVGSPARISVEPLLYGFSDGEPMRQQPHVEILDAGGNLVSTSTTVVDTVYVPSMAITTSVSVNSIDAPPVVVQKVDVKPLPSFTTPYGAGTILFVRVTFSDEVLATGTPSLILAASSLPSVATCVTLSTWSRHLLFQYTVSPNDLTNALQYASATSLIPNGGEISDRNGIPATLTLPPLDSPASLIESFISIDTSTPFITSIQCSTPDDGEYGVGETIYIQVKYSAEVAVYGLPFLFVILDNVGGSDPARRATLSGGNNTSTIVFSYVVQQGDQAGILDVRPVIELNGGSIKRYSMEPSTVAASMMDISNPNTLRSLNQIRIDTTDPKVDSHVGVTSDSVDGIYCPGDIILIQVTFTKPVMVQGLPRLYLESGPIKQPADYFSGNRSFKLTFRYTVAVGDRHDLTGNSFLNYRDDNALELNGGSIQRYIRHGYNSSDAQTSLSESSQNHKSLYENARILLDSATPSINSISAGNTVGVTVYPGDSVPISITFTSPVVVNTDKGTPRISLSVGQIERFAEYNGGSGTSVLTFLYKVRLGDQAIQGMTYTTRRAITLCGATIRRKAQMPIVDAALLLSTPIINAPNIDPGIAESTSIESLWADVPLGSYGVNHVIRLNLTFTSEVVVTGTPTLLLNSQATALYISGSKSITLIFQYIVGTYDTTLRLNKLDDASIVCDSDCNIVNFNGAPVSSSLEGVDVMPSGIHIDPTPPMVSRVYSTNLVPSVNGGMFVIGDVIDIIVEWSSPVTIVPAHSTRSCTGPTLFLNTSQDGQKVPCRGFFEGNRKLLWFTYVIQSGDEHMDLTYESNDALSFGDEQCSIKRFSSIPTTFAILALPMPPIPFGQWQNQLFRINTTFVPHVLSITSPLPDGIYKCGDVITIDVEFSGHVTVQGFPVLWLNAGSMSLPATYSAGSGSTTLRFLYIIEENDYSMRLDYRDSHSLDTIHTADDHACSIFQQADIPSVTASLKLPLPSTPGSLGHNKKISVDGRKPIIELIQVVGSDRDYTFGEIVTIEIVFSSPVYVTLGEGAVRLKLSLHSRDTGLLLNRYADYVGQNNNKTTLYFEYTVRRGDYASQLDYYDTSSLTLDGDARILTQTSDTAGTAIQDADIHLNPPGRRFHGTKHLPVVRGATKSTDIFLDGPGNHYRIYFQMKIEREILRAWTHVIVSHSSVYALRPPTGNILGTSVAIHNNTIVVGAQSNRFQEVISIQSLTLTSNVSSYINEVQEISTRATQRPLVQKLLSDAAENETIDGWFMLSIGTGPTSRRIYYNYHPIQIAVIIEIDLRVGKNTVSVSREINNLSKSRNAFVWTITFLSSEGPFEALAVAFQSLTGAQAVIGDGQGTPSALVISKPTILSGSFTLKYDAKETRSIPVDAESVQLAAILLDDLGLSVEKITRTQPSAMMELTWIITFKKSDIVHEYQQLVSKGEGLIGYGAMISTRTLTNCQVPPSGTFRIDVRMNGLPTRMTEDIPVDASARHLEQVISVVAPMYQVTVTRLTKKHAMIWKITFTRKEDRAASSIESIPSLSPVIIVKVSDGREQKLLHGTNVRISVHVDQMYPPYQDGRKGSGSIITYARDEGIWKQAAVPITGSDTRLDDGFGSSIALYQDVILVGAPYAAAYADFGSVSIICDADAGSFIIQNEFRSTERIPFNANRQILQQSLSSLWNVPENSVIVSYFTSLCSNAPIRIVKAFGRGYGRNDVLTIDKSSLYKQGSQGIINVIEESSGSFHLDGQEVQGSQAGAAYIFKKMNDGNWNQTAKLQIPATDISFVREFGASVTIFETFGVVGAPASSNNTGRVYIYRYIPGNDSWILLQTLQTLLSLQPRRFGEAIAISGKSSKVTIAIGAPGSVSSPGSVFIYDYDINQNRYNLQQELSQTHGYAGDFFGCDVALDMTEITTLVVGSNTRAAFVFVREDPGLIYFTMETMLVGFNTSPNDRFGRKVSVSRNIIIVNALESPKSTHTLSDPIQHIRIATIDSSPYDSYGEDEFRLSCRKVQDVNKRKKIVRLETQPIKFNVDVSTMEAILHQDLLIEAVSVSRTTDLNGISWLLTFGADQGASLLNVEETTCGFETCTVPRIKTEWVQQPSPRLDNSVYVFERSNHKWTEQATLRPRFKQLNNYGAAIAIHGRTAIIGDHPAGDAFVFDLNVLALGFSSETYTVIEGDPIKIPVIHRALLAKDVNALRSADVYISHEPEDDSSRKLVWNESHAVFNDIEKKKEASLWHDGTYDNAGLSDYVVDSKKLYFENIGDGISQSFEFKTIDDYALEEPDEKFTLRLFSPGIHPSPPGSLWSTLTIQDNGDGGSGTRISLGILHAGKSRQLMAEFGACVSVCDIYGIALIGAPKERFDVDGRTTSCGAVYTFVLRVGYWELHSKLVPPECLEGQEFGASVALDCTFESLRAIIGSPGRHPHAVIYKSQKHQPINWILESRLTHNLASASSHRYGGPRTVGLWGDLAVVGAVGLEKVFVYHRGILDWAFISEITCVDRVVHRVLEDEFQSTFHFGFSVSVSDRMIAVGAPLATAQAVKENDDVKADRTYLSKGAVYLCSLQAQRQTIELRADTAILYGEFRLTLMYRGDRKTTQRLGFISSARDVGDALRHLNLLHRIKVSKMSDNLTHQWMLTFWDAFMTVPLLEASWKGFGCDECQSLSSAYVADPSDQIHVEERKMLGEWECETRLEAPDGNFGDRFGSSIDLDDDLLIIGAPASNALTTTTWDFETGDLTGWLTTGTAFDQQPTFGDNVYDRVSTYDYGLYSLESIGQRAYPQGRYWVGTYEARPGRGKNSTELSLCSFPGSQCRASNYTLPGENRAGSIQGDGPQGKLCSQPFVIHGNWISFKLGGGCDILVLYAELRVGGTTEYKQTGKCREKMQLVRWNVATFQTKSAQLCVVDASSSQYWGHINFDDVQFDWDISHQFAATPNAGAAYIFSRSASECSDSLCDESIYWKLESRLTSTDKQSGDEFSFDVAIDSSSGFAVVSAPGHGLYREADRIFNEENQTGSTYVFQRSQVNRDQNADATSDTRTRAQWTPYEIVKLQCIRQQSNSRYGHAIDMSGSTLLSGAPLFSQASVYNPIGQVFAYDINFLHIGFASSLFHCVEGRGTEAIVIVKRFSQDVNQVIAVAYATEDENARGASATKCRDCQAKLPDERKDCPDYQHVAGELVLPAGRMFAKIQVPIVDNKCRELDTKFFKIRLYVIGGEPLLGERYTTRVRIDDDDFGLQVC</sequence>
<dbReference type="Pfam" id="PF03160">
    <property type="entry name" value="Calx-beta"/>
    <property type="match status" value="2"/>
</dbReference>
<accession>A0A024GQ07</accession>
<dbReference type="SUPFAM" id="SSF141072">
    <property type="entry name" value="CalX-like"/>
    <property type="match status" value="1"/>
</dbReference>
<dbReference type="GO" id="GO:0007154">
    <property type="term" value="P:cell communication"/>
    <property type="evidence" value="ECO:0007669"/>
    <property type="project" value="InterPro"/>
</dbReference>
<dbReference type="PANTHER" id="PTHR36220:SF1">
    <property type="entry name" value="GAMMA TUBULIN COMPLEX COMPONENT C-TERMINAL DOMAIN-CONTAINING PROTEIN"/>
    <property type="match status" value="1"/>
</dbReference>
<keyword evidence="4" id="KW-0325">Glycoprotein</keyword>